<evidence type="ECO:0000256" key="1">
    <source>
        <dbReference type="ARBA" id="ARBA00004651"/>
    </source>
</evidence>
<dbReference type="RefSeq" id="XP_065663879.1">
    <property type="nucleotide sequence ID" value="XM_065807807.1"/>
</dbReference>
<evidence type="ECO:0000259" key="7">
    <source>
        <dbReference type="PROSITE" id="PS50262"/>
    </source>
</evidence>
<feature type="transmembrane region" description="Helical" evidence="6">
    <location>
        <begin position="119"/>
        <end position="142"/>
    </location>
</feature>
<dbReference type="PROSITE" id="PS50262">
    <property type="entry name" value="G_PROTEIN_RECEP_F1_2"/>
    <property type="match status" value="1"/>
</dbReference>
<proteinExistence type="predicted"/>
<dbReference type="Gene3D" id="1.20.1070.10">
    <property type="entry name" value="Rhodopsin 7-helix transmembrane proteins"/>
    <property type="match status" value="1"/>
</dbReference>
<evidence type="ECO:0000256" key="6">
    <source>
        <dbReference type="SAM" id="Phobius"/>
    </source>
</evidence>
<evidence type="ECO:0000256" key="5">
    <source>
        <dbReference type="ARBA" id="ARBA00023136"/>
    </source>
</evidence>
<evidence type="ECO:0000313" key="9">
    <source>
        <dbReference type="RefSeq" id="XP_065663879.1"/>
    </source>
</evidence>
<dbReference type="PANTHER" id="PTHR22750">
    <property type="entry name" value="G-PROTEIN COUPLED RECEPTOR"/>
    <property type="match status" value="1"/>
</dbReference>
<evidence type="ECO:0000313" key="8">
    <source>
        <dbReference type="Proteomes" id="UP001652625"/>
    </source>
</evidence>
<feature type="transmembrane region" description="Helical" evidence="6">
    <location>
        <begin position="183"/>
        <end position="206"/>
    </location>
</feature>
<gene>
    <name evidence="9" type="primary">LOC136085916</name>
</gene>
<comment type="subcellular location">
    <subcellularLocation>
        <location evidence="1">Cell membrane</location>
        <topology evidence="1">Multi-pass membrane protein</topology>
    </subcellularLocation>
</comment>
<organism evidence="8 9">
    <name type="scientific">Hydra vulgaris</name>
    <name type="common">Hydra</name>
    <name type="synonym">Hydra attenuata</name>
    <dbReference type="NCBI Taxonomy" id="6087"/>
    <lineage>
        <taxon>Eukaryota</taxon>
        <taxon>Metazoa</taxon>
        <taxon>Cnidaria</taxon>
        <taxon>Hydrozoa</taxon>
        <taxon>Hydroidolina</taxon>
        <taxon>Anthoathecata</taxon>
        <taxon>Aplanulata</taxon>
        <taxon>Hydridae</taxon>
        <taxon>Hydra</taxon>
    </lineage>
</organism>
<dbReference type="InterPro" id="IPR000276">
    <property type="entry name" value="GPCR_Rhodpsn"/>
</dbReference>
<dbReference type="InterPro" id="IPR017452">
    <property type="entry name" value="GPCR_Rhodpsn_7TM"/>
</dbReference>
<dbReference type="Proteomes" id="UP001652625">
    <property type="component" value="Chromosome 10"/>
</dbReference>
<evidence type="ECO:0000256" key="4">
    <source>
        <dbReference type="ARBA" id="ARBA00022989"/>
    </source>
</evidence>
<feature type="transmembrane region" description="Helical" evidence="6">
    <location>
        <begin position="154"/>
        <end position="177"/>
    </location>
</feature>
<feature type="transmembrane region" description="Helical" evidence="6">
    <location>
        <begin position="291"/>
        <end position="313"/>
    </location>
</feature>
<dbReference type="PRINTS" id="PR00237">
    <property type="entry name" value="GPCRRHODOPSN"/>
</dbReference>
<dbReference type="GeneID" id="136085916"/>
<dbReference type="Pfam" id="PF00001">
    <property type="entry name" value="7tm_1"/>
    <property type="match status" value="1"/>
</dbReference>
<feature type="transmembrane region" description="Helical" evidence="6">
    <location>
        <begin position="37"/>
        <end position="65"/>
    </location>
</feature>
<reference evidence="9" key="1">
    <citation type="submission" date="2025-08" db="UniProtKB">
        <authorList>
            <consortium name="RefSeq"/>
        </authorList>
    </citation>
    <scope>IDENTIFICATION</scope>
</reference>
<evidence type="ECO:0000256" key="3">
    <source>
        <dbReference type="ARBA" id="ARBA00022692"/>
    </source>
</evidence>
<keyword evidence="3 6" id="KW-0812">Transmembrane</keyword>
<sequence>MLCAHQLPRALKRKLISLFIKEFFELRRELEKKKMTIWIFISFVISSFVIVSTLPLNAAVLYAIINNSSFHSKFHAILFNISLSDLLTALVLCPTSLYINIQKLRGFGIQSNTDLFFRYSIVLLSKVYLITMILLAADRVVSLRHPKYYRKLRVFYVVVAVVLSWIISFLTSIYFFYSDFSKYLSITFICFVSPTVVINLIVVSYFQLHLRNSRKKTLRLLLQKEHSACQSGLKPQYNPDLTFYKMEKRAADTYWYITLSFIIVYMPILGTCGFLHTRKHDSIEAQKAQKVIYILVMTSCIIKIFSFLTRLTALRKACINQFQSHRAIEKKWREESLCHPKPMQDIDNQVEEHSV</sequence>
<keyword evidence="5 6" id="KW-0472">Membrane</keyword>
<evidence type="ECO:0000256" key="2">
    <source>
        <dbReference type="ARBA" id="ARBA00022475"/>
    </source>
</evidence>
<dbReference type="SUPFAM" id="SSF81321">
    <property type="entry name" value="Family A G protein-coupled receptor-like"/>
    <property type="match status" value="1"/>
</dbReference>
<feature type="domain" description="G-protein coupled receptors family 1 profile" evidence="7">
    <location>
        <begin position="56"/>
        <end position="268"/>
    </location>
</feature>
<keyword evidence="8" id="KW-1185">Reference proteome</keyword>
<accession>A0ABM4CPW2</accession>
<protein>
    <submittedName>
        <fullName evidence="9">Uncharacterized protein LOC136085916 isoform X2</fullName>
    </submittedName>
</protein>
<feature type="transmembrane region" description="Helical" evidence="6">
    <location>
        <begin position="77"/>
        <end position="99"/>
    </location>
</feature>
<feature type="transmembrane region" description="Helical" evidence="6">
    <location>
        <begin position="254"/>
        <end position="276"/>
    </location>
</feature>
<keyword evidence="4 6" id="KW-1133">Transmembrane helix</keyword>
<name>A0ABM4CPW2_HYDVU</name>
<keyword evidence="2" id="KW-1003">Cell membrane</keyword>